<accession>A0ABD3TPJ7</accession>
<keyword evidence="2" id="KW-1185">Reference proteome</keyword>
<dbReference type="AlphaFoldDB" id="A0ABD3TPJ7"/>
<dbReference type="EMBL" id="JBJXBP010000003">
    <property type="protein sequence ID" value="KAL3838955.1"/>
    <property type="molecule type" value="Genomic_DNA"/>
</dbReference>
<gene>
    <name evidence="1" type="ORF">ACJIZ3_023546</name>
</gene>
<evidence type="ECO:0000313" key="1">
    <source>
        <dbReference type="EMBL" id="KAL3838955.1"/>
    </source>
</evidence>
<reference evidence="1 2" key="1">
    <citation type="submission" date="2024-12" db="EMBL/GenBank/DDBJ databases">
        <title>The unique morphological basis and parallel evolutionary history of personate flowers in Penstemon.</title>
        <authorList>
            <person name="Depatie T.H."/>
            <person name="Wessinger C.A."/>
        </authorList>
    </citation>
    <scope>NUCLEOTIDE SEQUENCE [LARGE SCALE GENOMIC DNA]</scope>
    <source>
        <strain evidence="1">WTNN_2</strain>
        <tissue evidence="1">Leaf</tissue>
    </source>
</reference>
<comment type="caution">
    <text evidence="1">The sequence shown here is derived from an EMBL/GenBank/DDBJ whole genome shotgun (WGS) entry which is preliminary data.</text>
</comment>
<organism evidence="1 2">
    <name type="scientific">Penstemon smallii</name>
    <dbReference type="NCBI Taxonomy" id="265156"/>
    <lineage>
        <taxon>Eukaryota</taxon>
        <taxon>Viridiplantae</taxon>
        <taxon>Streptophyta</taxon>
        <taxon>Embryophyta</taxon>
        <taxon>Tracheophyta</taxon>
        <taxon>Spermatophyta</taxon>
        <taxon>Magnoliopsida</taxon>
        <taxon>eudicotyledons</taxon>
        <taxon>Gunneridae</taxon>
        <taxon>Pentapetalae</taxon>
        <taxon>asterids</taxon>
        <taxon>lamiids</taxon>
        <taxon>Lamiales</taxon>
        <taxon>Plantaginaceae</taxon>
        <taxon>Cheloneae</taxon>
        <taxon>Penstemon</taxon>
    </lineage>
</organism>
<dbReference type="Proteomes" id="UP001634393">
    <property type="component" value="Unassembled WGS sequence"/>
</dbReference>
<sequence length="86" mass="10040">MNANFQPRRFTLAALRDMLHRIRLEYVDFPGSYRRFKIHGEPHYMRLSPQWPIHVRADDEDALAIISFNIGRGNVPEATPPPPTRT</sequence>
<name>A0ABD3TPJ7_9LAMI</name>
<proteinExistence type="predicted"/>
<protein>
    <submittedName>
        <fullName evidence="1">Uncharacterized protein</fullName>
    </submittedName>
</protein>
<evidence type="ECO:0000313" key="2">
    <source>
        <dbReference type="Proteomes" id="UP001634393"/>
    </source>
</evidence>